<evidence type="ECO:0000313" key="4">
    <source>
        <dbReference type="Proteomes" id="UP000075883"/>
    </source>
</evidence>
<reference evidence="3" key="2">
    <citation type="submission" date="2020-05" db="UniProtKB">
        <authorList>
            <consortium name="EnsemblMetazoa"/>
        </authorList>
    </citation>
    <scope>IDENTIFICATION</scope>
    <source>
        <strain evidence="3">A-37</strain>
    </source>
</reference>
<protein>
    <recommendedName>
        <fullName evidence="5">Peptidase S1 domain-containing protein</fullName>
    </recommendedName>
</protein>
<keyword evidence="4" id="KW-1185">Reference proteome</keyword>
<dbReference type="SUPFAM" id="SSF53474">
    <property type="entry name" value="alpha/beta-Hydrolases"/>
    <property type="match status" value="1"/>
</dbReference>
<dbReference type="InterPro" id="IPR000734">
    <property type="entry name" value="TAG_lipase"/>
</dbReference>
<dbReference type="VEuPathDB" id="VectorBase:ACUA000853"/>
<dbReference type="GO" id="GO:0017171">
    <property type="term" value="F:serine hydrolase activity"/>
    <property type="evidence" value="ECO:0007669"/>
    <property type="project" value="TreeGrafter"/>
</dbReference>
<organism evidence="3 4">
    <name type="scientific">Anopheles culicifacies</name>
    <dbReference type="NCBI Taxonomy" id="139723"/>
    <lineage>
        <taxon>Eukaryota</taxon>
        <taxon>Metazoa</taxon>
        <taxon>Ecdysozoa</taxon>
        <taxon>Arthropoda</taxon>
        <taxon>Hexapoda</taxon>
        <taxon>Insecta</taxon>
        <taxon>Pterygota</taxon>
        <taxon>Neoptera</taxon>
        <taxon>Endopterygota</taxon>
        <taxon>Diptera</taxon>
        <taxon>Nematocera</taxon>
        <taxon>Culicoidea</taxon>
        <taxon>Culicidae</taxon>
        <taxon>Anophelinae</taxon>
        <taxon>Anopheles</taxon>
        <taxon>culicifacies species complex</taxon>
    </lineage>
</organism>
<dbReference type="EMBL" id="AXCM01009291">
    <property type="status" value="NOT_ANNOTATED_CDS"/>
    <property type="molecule type" value="Genomic_DNA"/>
</dbReference>
<proteinExistence type="predicted"/>
<dbReference type="GO" id="GO:0016298">
    <property type="term" value="F:lipase activity"/>
    <property type="evidence" value="ECO:0007669"/>
    <property type="project" value="InterPro"/>
</dbReference>
<dbReference type="PANTHER" id="PTHR11610">
    <property type="entry name" value="LIPASE"/>
    <property type="match status" value="1"/>
</dbReference>
<feature type="chain" id="PRO_5008127385" description="Peptidase S1 domain-containing protein" evidence="2">
    <location>
        <begin position="24"/>
        <end position="222"/>
    </location>
</feature>
<dbReference type="GO" id="GO:0016042">
    <property type="term" value="P:lipid catabolic process"/>
    <property type="evidence" value="ECO:0007669"/>
    <property type="project" value="TreeGrafter"/>
</dbReference>
<dbReference type="STRING" id="139723.A0A182LSH6"/>
<accession>A0A182LSH6</accession>
<dbReference type="Gene3D" id="3.40.50.1820">
    <property type="entry name" value="alpha/beta hydrolase"/>
    <property type="match status" value="1"/>
</dbReference>
<reference evidence="4" key="1">
    <citation type="submission" date="2013-09" db="EMBL/GenBank/DDBJ databases">
        <title>The Genome Sequence of Anopheles culicifacies species A.</title>
        <authorList>
            <consortium name="The Broad Institute Genomics Platform"/>
            <person name="Neafsey D.E."/>
            <person name="Besansky N."/>
            <person name="Howell P."/>
            <person name="Walton C."/>
            <person name="Young S.K."/>
            <person name="Zeng Q."/>
            <person name="Gargeya S."/>
            <person name="Fitzgerald M."/>
            <person name="Haas B."/>
            <person name="Abouelleil A."/>
            <person name="Allen A.W."/>
            <person name="Alvarado L."/>
            <person name="Arachchi H.M."/>
            <person name="Berlin A.M."/>
            <person name="Chapman S.B."/>
            <person name="Gainer-Dewar J."/>
            <person name="Goldberg J."/>
            <person name="Griggs A."/>
            <person name="Gujja S."/>
            <person name="Hansen M."/>
            <person name="Howarth C."/>
            <person name="Imamovic A."/>
            <person name="Ireland A."/>
            <person name="Larimer J."/>
            <person name="McCowan C."/>
            <person name="Murphy C."/>
            <person name="Pearson M."/>
            <person name="Poon T.W."/>
            <person name="Priest M."/>
            <person name="Roberts A."/>
            <person name="Saif S."/>
            <person name="Shea T."/>
            <person name="Sisk P."/>
            <person name="Sykes S."/>
            <person name="Wortman J."/>
            <person name="Nusbaum C."/>
            <person name="Birren B."/>
        </authorList>
    </citation>
    <scope>NUCLEOTIDE SEQUENCE [LARGE SCALE GENOMIC DNA]</scope>
    <source>
        <strain evidence="4">A-37</strain>
    </source>
</reference>
<keyword evidence="1 2" id="KW-0732">Signal</keyword>
<dbReference type="AlphaFoldDB" id="A0A182LSH6"/>
<feature type="signal peptide" evidence="2">
    <location>
        <begin position="1"/>
        <end position="23"/>
    </location>
</feature>
<dbReference type="EMBL" id="AXCM01009290">
    <property type="status" value="NOT_ANNOTATED_CDS"/>
    <property type="molecule type" value="Genomic_DNA"/>
</dbReference>
<evidence type="ECO:0000313" key="3">
    <source>
        <dbReference type="EnsemblMetazoa" id="ACUA000853-PA"/>
    </source>
</evidence>
<evidence type="ECO:0000256" key="2">
    <source>
        <dbReference type="SAM" id="SignalP"/>
    </source>
</evidence>
<name>A0A182LSH6_9DIPT</name>
<dbReference type="PANTHER" id="PTHR11610:SF149">
    <property type="entry name" value="FI01450P-RELATED"/>
    <property type="match status" value="1"/>
</dbReference>
<evidence type="ECO:0008006" key="5">
    <source>
        <dbReference type="Google" id="ProtNLM"/>
    </source>
</evidence>
<dbReference type="GO" id="GO:0005615">
    <property type="term" value="C:extracellular space"/>
    <property type="evidence" value="ECO:0007669"/>
    <property type="project" value="TreeGrafter"/>
</dbReference>
<evidence type="ECO:0000256" key="1">
    <source>
        <dbReference type="ARBA" id="ARBA00022729"/>
    </source>
</evidence>
<sequence>MMDKQLIVVIVLISCISTSHVHAFDLGGLLQTTGDVVKVLVRKAQAVVENVPQIFSPEQLLEFSKQSIIGLPAEAIFATINQICSIGQLSKATVSEKPVNINDMNYILMTEQKKVTIPLLKSDLLWKNKLFKKSYNTVILVTGWTSNVKKQGSHRRAWELYAETVYRKTEKGLMAVKCNSLLSITTGGCAGTPIPLGFACPKTAKGSFYLKTNDKPPFGLAL</sequence>
<dbReference type="EnsemblMetazoa" id="ACUA000853-RA">
    <property type="protein sequence ID" value="ACUA000853-PA"/>
    <property type="gene ID" value="ACUA000853"/>
</dbReference>
<dbReference type="InterPro" id="IPR029058">
    <property type="entry name" value="AB_hydrolase_fold"/>
</dbReference>
<dbReference type="PROSITE" id="PS51257">
    <property type="entry name" value="PROKAR_LIPOPROTEIN"/>
    <property type="match status" value="1"/>
</dbReference>
<dbReference type="Proteomes" id="UP000075883">
    <property type="component" value="Unassembled WGS sequence"/>
</dbReference>